<accession>A0ACB8W7P2</accession>
<reference evidence="1" key="1">
    <citation type="submission" date="2022-04" db="EMBL/GenBank/DDBJ databases">
        <title>Jade perch genome.</title>
        <authorList>
            <person name="Chao B."/>
        </authorList>
    </citation>
    <scope>NUCLEOTIDE SEQUENCE</scope>
    <source>
        <strain evidence="1">CB-2022</strain>
    </source>
</reference>
<proteinExistence type="predicted"/>
<dbReference type="EMBL" id="CM041543">
    <property type="protein sequence ID" value="KAI3364062.1"/>
    <property type="molecule type" value="Genomic_DNA"/>
</dbReference>
<evidence type="ECO:0000313" key="1">
    <source>
        <dbReference type="EMBL" id="KAI3364062.1"/>
    </source>
</evidence>
<dbReference type="Proteomes" id="UP000831701">
    <property type="component" value="Chromosome 13"/>
</dbReference>
<organism evidence="1 2">
    <name type="scientific">Scortum barcoo</name>
    <name type="common">barcoo grunter</name>
    <dbReference type="NCBI Taxonomy" id="214431"/>
    <lineage>
        <taxon>Eukaryota</taxon>
        <taxon>Metazoa</taxon>
        <taxon>Chordata</taxon>
        <taxon>Craniata</taxon>
        <taxon>Vertebrata</taxon>
        <taxon>Euteleostomi</taxon>
        <taxon>Actinopterygii</taxon>
        <taxon>Neopterygii</taxon>
        <taxon>Teleostei</taxon>
        <taxon>Neoteleostei</taxon>
        <taxon>Acanthomorphata</taxon>
        <taxon>Eupercaria</taxon>
        <taxon>Centrarchiformes</taxon>
        <taxon>Terapontoidei</taxon>
        <taxon>Terapontidae</taxon>
        <taxon>Scortum</taxon>
    </lineage>
</organism>
<name>A0ACB8W7P2_9TELE</name>
<evidence type="ECO:0000313" key="2">
    <source>
        <dbReference type="Proteomes" id="UP000831701"/>
    </source>
</evidence>
<comment type="caution">
    <text evidence="1">The sequence shown here is derived from an EMBL/GenBank/DDBJ whole genome shotgun (WGS) entry which is preliminary data.</text>
</comment>
<sequence>MAPWLLAALIHWHDCLDHHPAMPGFQSALTWLITTALLISTPLHTALTWLLENRVYIKKEKCEFHASRVSFLGFIIKRGQVQADPEKVRAVAEWPVPTSRKLLQFFLGFANFYRRFIWNYSQVVRSAHRFSPPQPMSSSGVPKQIMHSVSSNTSPLSLAPILAQPDPASPLCGRSGCVRCRSGGCSISETLGGGAKPSVCCGCRPR</sequence>
<keyword evidence="2" id="KW-1185">Reference proteome</keyword>
<protein>
    <submittedName>
        <fullName evidence="1">Uncharacterized protein</fullName>
    </submittedName>
</protein>
<gene>
    <name evidence="1" type="ORF">L3Q82_010887</name>
</gene>